<dbReference type="FunFam" id="3.30.160.60:FF:002349">
    <property type="entry name" value="Zinc finger and BTB domain-containing 40"/>
    <property type="match status" value="1"/>
</dbReference>
<dbReference type="GO" id="GO:0003700">
    <property type="term" value="F:DNA-binding transcription factor activity"/>
    <property type="evidence" value="ECO:0007669"/>
    <property type="project" value="TreeGrafter"/>
</dbReference>
<evidence type="ECO:0000256" key="12">
    <source>
        <dbReference type="ARBA" id="ARBA00023163"/>
    </source>
</evidence>
<evidence type="ECO:0000256" key="9">
    <source>
        <dbReference type="ARBA" id="ARBA00022843"/>
    </source>
</evidence>
<proteinExistence type="inferred from homology"/>
<dbReference type="InterPro" id="IPR036236">
    <property type="entry name" value="Znf_C2H2_sf"/>
</dbReference>
<feature type="domain" description="C2H2-type" evidence="17">
    <location>
        <begin position="291"/>
        <end position="318"/>
    </location>
</feature>
<dbReference type="PROSITE" id="PS00028">
    <property type="entry name" value="ZINC_FINGER_C2H2_1"/>
    <property type="match status" value="6"/>
</dbReference>
<keyword evidence="4" id="KW-1017">Isopeptide bond</keyword>
<keyword evidence="8 15" id="KW-0862">Zinc</keyword>
<evidence type="ECO:0000256" key="7">
    <source>
        <dbReference type="ARBA" id="ARBA00022771"/>
    </source>
</evidence>
<dbReference type="SUPFAM" id="SSF57716">
    <property type="entry name" value="Glucocorticoid receptor-like (DNA-binding domain)"/>
    <property type="match status" value="1"/>
</dbReference>
<dbReference type="GO" id="GO:0006357">
    <property type="term" value="P:regulation of transcription by RNA polymerase II"/>
    <property type="evidence" value="ECO:0007669"/>
    <property type="project" value="TreeGrafter"/>
</dbReference>
<evidence type="ECO:0000256" key="5">
    <source>
        <dbReference type="ARBA" id="ARBA00022723"/>
    </source>
</evidence>
<dbReference type="AlphaFoldDB" id="B4H1V9"/>
<evidence type="ECO:0000256" key="2">
    <source>
        <dbReference type="ARBA" id="ARBA00004123"/>
    </source>
</evidence>
<evidence type="ECO:0000256" key="1">
    <source>
        <dbReference type="ARBA" id="ARBA00003767"/>
    </source>
</evidence>
<evidence type="ECO:0000256" key="11">
    <source>
        <dbReference type="ARBA" id="ARBA00023125"/>
    </source>
</evidence>
<feature type="compositionally biased region" description="Acidic residues" evidence="16">
    <location>
        <begin position="150"/>
        <end position="163"/>
    </location>
</feature>
<accession>B4H1V9</accession>
<feature type="region of interest" description="Disordered" evidence="16">
    <location>
        <begin position="122"/>
        <end position="217"/>
    </location>
</feature>
<evidence type="ECO:0000313" key="20">
    <source>
        <dbReference type="Proteomes" id="UP000008744"/>
    </source>
</evidence>
<dbReference type="Gene3D" id="3.30.160.60">
    <property type="entry name" value="Classic Zinc Finger"/>
    <property type="match status" value="7"/>
</dbReference>
<keyword evidence="11" id="KW-0238">DNA-binding</keyword>
<feature type="domain" description="ZAD" evidence="18">
    <location>
        <begin position="15"/>
        <end position="101"/>
    </location>
</feature>
<feature type="compositionally biased region" description="Polar residues" evidence="16">
    <location>
        <begin position="135"/>
        <end position="149"/>
    </location>
</feature>
<dbReference type="GO" id="GO:0000978">
    <property type="term" value="F:RNA polymerase II cis-regulatory region sequence-specific DNA binding"/>
    <property type="evidence" value="ECO:0007669"/>
    <property type="project" value="TreeGrafter"/>
</dbReference>
<organism evidence="20">
    <name type="scientific">Drosophila persimilis</name>
    <name type="common">Fruit fly</name>
    <dbReference type="NCBI Taxonomy" id="7234"/>
    <lineage>
        <taxon>Eukaryota</taxon>
        <taxon>Metazoa</taxon>
        <taxon>Ecdysozoa</taxon>
        <taxon>Arthropoda</taxon>
        <taxon>Hexapoda</taxon>
        <taxon>Insecta</taxon>
        <taxon>Pterygota</taxon>
        <taxon>Neoptera</taxon>
        <taxon>Endopterygota</taxon>
        <taxon>Diptera</taxon>
        <taxon>Brachycera</taxon>
        <taxon>Muscomorpha</taxon>
        <taxon>Ephydroidea</taxon>
        <taxon>Drosophilidae</taxon>
        <taxon>Drosophila</taxon>
        <taxon>Sophophora</taxon>
    </lineage>
</organism>
<evidence type="ECO:0000259" key="18">
    <source>
        <dbReference type="PROSITE" id="PS51915"/>
    </source>
</evidence>
<keyword evidence="12" id="KW-0804">Transcription</keyword>
<feature type="binding site" evidence="15">
    <location>
        <position position="74"/>
    </location>
    <ligand>
        <name>Zn(2+)</name>
        <dbReference type="ChEBI" id="CHEBI:29105"/>
    </ligand>
</feature>
<evidence type="ECO:0000256" key="13">
    <source>
        <dbReference type="ARBA" id="ARBA00023242"/>
    </source>
</evidence>
<dbReference type="Proteomes" id="UP000008744">
    <property type="component" value="Unassembled WGS sequence"/>
</dbReference>
<evidence type="ECO:0000256" key="10">
    <source>
        <dbReference type="ARBA" id="ARBA00023015"/>
    </source>
</evidence>
<dbReference type="OMA" id="CLECPKT"/>
<keyword evidence="10" id="KW-0805">Transcription regulation</keyword>
<dbReference type="GO" id="GO:0008270">
    <property type="term" value="F:zinc ion binding"/>
    <property type="evidence" value="ECO:0007669"/>
    <property type="project" value="UniProtKB-UniRule"/>
</dbReference>
<dbReference type="PhylomeDB" id="B4H1V9"/>
<dbReference type="PROSITE" id="PS51915">
    <property type="entry name" value="ZAD"/>
    <property type="match status" value="1"/>
</dbReference>
<comment type="subcellular location">
    <subcellularLocation>
        <location evidence="2">Nucleus</location>
    </subcellularLocation>
</comment>
<protein>
    <submittedName>
        <fullName evidence="19">GL17891</fullName>
    </submittedName>
</protein>
<feature type="domain" description="C2H2-type" evidence="17">
    <location>
        <begin position="235"/>
        <end position="262"/>
    </location>
</feature>
<comment type="function">
    <text evidence="1">May be involved in transcriptional regulation.</text>
</comment>
<feature type="domain" description="C2H2-type" evidence="17">
    <location>
        <begin position="375"/>
        <end position="402"/>
    </location>
</feature>
<dbReference type="GO" id="GO:0005634">
    <property type="term" value="C:nucleus"/>
    <property type="evidence" value="ECO:0007669"/>
    <property type="project" value="UniProtKB-SubCell"/>
</dbReference>
<keyword evidence="20" id="KW-1185">Reference proteome</keyword>
<evidence type="ECO:0000256" key="15">
    <source>
        <dbReference type="PROSITE-ProRule" id="PRU01263"/>
    </source>
</evidence>
<dbReference type="InterPro" id="IPR013087">
    <property type="entry name" value="Znf_C2H2_type"/>
</dbReference>
<evidence type="ECO:0000259" key="17">
    <source>
        <dbReference type="PROSITE" id="PS50157"/>
    </source>
</evidence>
<dbReference type="OrthoDB" id="6077919at2759"/>
<dbReference type="PANTHER" id="PTHR24404:SF114">
    <property type="entry name" value="KLUMPFUSS, ISOFORM B-RELATED"/>
    <property type="match status" value="1"/>
</dbReference>
<dbReference type="FunFam" id="3.30.160.60:FF:001158">
    <property type="entry name" value="zinc finger protein 22"/>
    <property type="match status" value="1"/>
</dbReference>
<evidence type="ECO:0000256" key="14">
    <source>
        <dbReference type="PROSITE-ProRule" id="PRU00042"/>
    </source>
</evidence>
<gene>
    <name evidence="19" type="primary">Dper\GL17891</name>
    <name evidence="19" type="ORF">Dper_GL17891</name>
</gene>
<dbReference type="HOGENOM" id="CLU_002678_94_1_1"/>
<dbReference type="SMR" id="B4H1V9"/>
<dbReference type="FunFam" id="3.30.160.60:FF:000072">
    <property type="entry name" value="zinc finger protein 143 isoform X1"/>
    <property type="match status" value="1"/>
</dbReference>
<sequence length="464" mass="54395">MDDKLSPFEIVDISNMCIVCREISDFLVGIYSKTRFWLHESEREKEQELCLADMINECSGCKVKLLDGFPAYMCVRCVGATNAAFRLKRQYEESYRYFAQVIQAEDDLCTMLAKEEWILADEKAEPRRPEKPDDNQMTLGETNNTMDTSQETDENDNWEDPEPVAERKWQLIKDPIKEEKRNRKQKYSEDTIPARKRKRRTCKDRQNDELKESDEDESETYIYGSKLNEKKTKRWLCSSCKKSFAQRQTLKVHIRIHTGERPYQCSQCSKAFAQKSNLDIHMRNHTGERPYQCTQCSKAFVQQANLTAHMCTHTGERPYQCSQCSKAFAQRSHLDIHMRNHTGERPYQCSQCSKAFAQQANLKAHICRHTGERPFKCPHCPRDYTNKGHLYVDMCTHSSHRRFNCLECKSSFSQKSALQKHMTIHTRLLYKSTNLIKVQSGVSPKPLEEVKPRAEYKLRPRYTK</sequence>
<keyword evidence="9" id="KW-0832">Ubl conjugation</keyword>
<dbReference type="FunFam" id="3.30.160.60:FF:000774">
    <property type="entry name" value="Zinc finger protein"/>
    <property type="match status" value="1"/>
</dbReference>
<keyword evidence="7 14" id="KW-0863">Zinc-finger</keyword>
<keyword evidence="13" id="KW-0539">Nucleus</keyword>
<keyword evidence="6" id="KW-0677">Repeat</keyword>
<feature type="binding site" evidence="15">
    <location>
        <position position="17"/>
    </location>
    <ligand>
        <name>Zn(2+)</name>
        <dbReference type="ChEBI" id="CHEBI:29105"/>
    </ligand>
</feature>
<feature type="domain" description="C2H2-type" evidence="17">
    <location>
        <begin position="347"/>
        <end position="374"/>
    </location>
</feature>
<evidence type="ECO:0000256" key="16">
    <source>
        <dbReference type="SAM" id="MobiDB-lite"/>
    </source>
</evidence>
<evidence type="ECO:0000256" key="4">
    <source>
        <dbReference type="ARBA" id="ARBA00022499"/>
    </source>
</evidence>
<feature type="binding site" evidence="15">
    <location>
        <position position="20"/>
    </location>
    <ligand>
        <name>Zn(2+)</name>
        <dbReference type="ChEBI" id="CHEBI:29105"/>
    </ligand>
</feature>
<dbReference type="eggNOG" id="KOG1721">
    <property type="taxonomic scope" value="Eukaryota"/>
</dbReference>
<reference evidence="19 20" key="1">
    <citation type="journal article" date="2007" name="Nature">
        <title>Evolution of genes and genomes on the Drosophila phylogeny.</title>
        <authorList>
            <consortium name="Drosophila 12 Genomes Consortium"/>
            <person name="Clark A.G."/>
            <person name="Eisen M.B."/>
            <person name="Smith D.R."/>
            <person name="Bergman C.M."/>
            <person name="Oliver B."/>
            <person name="Markow T.A."/>
            <person name="Kaufman T.C."/>
            <person name="Kellis M."/>
            <person name="Gelbart W."/>
            <person name="Iyer V.N."/>
            <person name="Pollard D.A."/>
            <person name="Sackton T.B."/>
            <person name="Larracuente A.M."/>
            <person name="Singh N.D."/>
            <person name="Abad J.P."/>
            <person name="Abt D.N."/>
            <person name="Adryan B."/>
            <person name="Aguade M."/>
            <person name="Akashi H."/>
            <person name="Anderson W.W."/>
            <person name="Aquadro C.F."/>
            <person name="Ardell D.H."/>
            <person name="Arguello R."/>
            <person name="Artieri C.G."/>
            <person name="Barbash D.A."/>
            <person name="Barker D."/>
            <person name="Barsanti P."/>
            <person name="Batterham P."/>
            <person name="Batzoglou S."/>
            <person name="Begun D."/>
            <person name="Bhutkar A."/>
            <person name="Blanco E."/>
            <person name="Bosak S.A."/>
            <person name="Bradley R.K."/>
            <person name="Brand A.D."/>
            <person name="Brent M.R."/>
            <person name="Brooks A.N."/>
            <person name="Brown R.H."/>
            <person name="Butlin R.K."/>
            <person name="Caggese C."/>
            <person name="Calvi B.R."/>
            <person name="Bernardo de Carvalho A."/>
            <person name="Caspi A."/>
            <person name="Castrezana S."/>
            <person name="Celniker S.E."/>
            <person name="Chang J.L."/>
            <person name="Chapple C."/>
            <person name="Chatterji S."/>
            <person name="Chinwalla A."/>
            <person name="Civetta A."/>
            <person name="Clifton S.W."/>
            <person name="Comeron J.M."/>
            <person name="Costello J.C."/>
            <person name="Coyne J.A."/>
            <person name="Daub J."/>
            <person name="David R.G."/>
            <person name="Delcher A.L."/>
            <person name="Delehaunty K."/>
            <person name="Do C.B."/>
            <person name="Ebling H."/>
            <person name="Edwards K."/>
            <person name="Eickbush T."/>
            <person name="Evans J.D."/>
            <person name="Filipski A."/>
            <person name="Findeiss S."/>
            <person name="Freyhult E."/>
            <person name="Fulton L."/>
            <person name="Fulton R."/>
            <person name="Garcia A.C."/>
            <person name="Gardiner A."/>
            <person name="Garfield D.A."/>
            <person name="Garvin B.E."/>
            <person name="Gibson G."/>
            <person name="Gilbert D."/>
            <person name="Gnerre S."/>
            <person name="Godfrey J."/>
            <person name="Good R."/>
            <person name="Gotea V."/>
            <person name="Gravely B."/>
            <person name="Greenberg A.J."/>
            <person name="Griffiths-Jones S."/>
            <person name="Gross S."/>
            <person name="Guigo R."/>
            <person name="Gustafson E.A."/>
            <person name="Haerty W."/>
            <person name="Hahn M.W."/>
            <person name="Halligan D.L."/>
            <person name="Halpern A.L."/>
            <person name="Halter G.M."/>
            <person name="Han M.V."/>
            <person name="Heger A."/>
            <person name="Hillier L."/>
            <person name="Hinrichs A.S."/>
            <person name="Holmes I."/>
            <person name="Hoskins R.A."/>
            <person name="Hubisz M.J."/>
            <person name="Hultmark D."/>
            <person name="Huntley M.A."/>
            <person name="Jaffe D.B."/>
            <person name="Jagadeeshan S."/>
            <person name="Jeck W.R."/>
            <person name="Johnson J."/>
            <person name="Jones C.D."/>
            <person name="Jordan W.C."/>
            <person name="Karpen G.H."/>
            <person name="Kataoka E."/>
            <person name="Keightley P.D."/>
            <person name="Kheradpour P."/>
            <person name="Kirkness E.F."/>
            <person name="Koerich L.B."/>
            <person name="Kristiansen K."/>
            <person name="Kudrna D."/>
            <person name="Kulathinal R.J."/>
            <person name="Kumar S."/>
            <person name="Kwok R."/>
            <person name="Lander E."/>
            <person name="Langley C.H."/>
            <person name="Lapoint R."/>
            <person name="Lazzaro B.P."/>
            <person name="Lee S.J."/>
            <person name="Levesque L."/>
            <person name="Li R."/>
            <person name="Lin C.F."/>
            <person name="Lin M.F."/>
            <person name="Lindblad-Toh K."/>
            <person name="Llopart A."/>
            <person name="Long M."/>
            <person name="Low L."/>
            <person name="Lozovsky E."/>
            <person name="Lu J."/>
            <person name="Luo M."/>
            <person name="Machado C.A."/>
            <person name="Makalowski W."/>
            <person name="Marzo M."/>
            <person name="Matsuda M."/>
            <person name="Matzkin L."/>
            <person name="McAllister B."/>
            <person name="McBride C.S."/>
            <person name="McKernan B."/>
            <person name="McKernan K."/>
            <person name="Mendez-Lago M."/>
            <person name="Minx P."/>
            <person name="Mollenhauer M.U."/>
            <person name="Montooth K."/>
            <person name="Mount S.M."/>
            <person name="Mu X."/>
            <person name="Myers E."/>
            <person name="Negre B."/>
            <person name="Newfeld S."/>
            <person name="Nielsen R."/>
            <person name="Noor M.A."/>
            <person name="O'Grady P."/>
            <person name="Pachter L."/>
            <person name="Papaceit M."/>
            <person name="Parisi M.J."/>
            <person name="Parisi M."/>
            <person name="Parts L."/>
            <person name="Pedersen J.S."/>
            <person name="Pesole G."/>
            <person name="Phillippy A.M."/>
            <person name="Ponting C.P."/>
            <person name="Pop M."/>
            <person name="Porcelli D."/>
            <person name="Powell J.R."/>
            <person name="Prohaska S."/>
            <person name="Pruitt K."/>
            <person name="Puig M."/>
            <person name="Quesneville H."/>
            <person name="Ram K.R."/>
            <person name="Rand D."/>
            <person name="Rasmussen M.D."/>
            <person name="Reed L.K."/>
            <person name="Reenan R."/>
            <person name="Reily A."/>
            <person name="Remington K.A."/>
            <person name="Rieger T.T."/>
            <person name="Ritchie M.G."/>
            <person name="Robin C."/>
            <person name="Rogers Y.H."/>
            <person name="Rohde C."/>
            <person name="Rozas J."/>
            <person name="Rubenfield M.J."/>
            <person name="Ruiz A."/>
            <person name="Russo S."/>
            <person name="Salzberg S.L."/>
            <person name="Sanchez-Gracia A."/>
            <person name="Saranga D.J."/>
            <person name="Sato H."/>
            <person name="Schaeffer S.W."/>
            <person name="Schatz M.C."/>
            <person name="Schlenke T."/>
            <person name="Schwartz R."/>
            <person name="Segarra C."/>
            <person name="Singh R.S."/>
            <person name="Sirot L."/>
            <person name="Sirota M."/>
            <person name="Sisneros N.B."/>
            <person name="Smith C.D."/>
            <person name="Smith T.F."/>
            <person name="Spieth J."/>
            <person name="Stage D.E."/>
            <person name="Stark A."/>
            <person name="Stephan W."/>
            <person name="Strausberg R.L."/>
            <person name="Strempel S."/>
            <person name="Sturgill D."/>
            <person name="Sutton G."/>
            <person name="Sutton G.G."/>
            <person name="Tao W."/>
            <person name="Teichmann S."/>
            <person name="Tobari Y.N."/>
            <person name="Tomimura Y."/>
            <person name="Tsolas J.M."/>
            <person name="Valente V.L."/>
            <person name="Venter E."/>
            <person name="Venter J.C."/>
            <person name="Vicario S."/>
            <person name="Vieira F.G."/>
            <person name="Vilella A.J."/>
            <person name="Villasante A."/>
            <person name="Walenz B."/>
            <person name="Wang J."/>
            <person name="Wasserman M."/>
            <person name="Watts T."/>
            <person name="Wilson D."/>
            <person name="Wilson R.K."/>
            <person name="Wing R.A."/>
            <person name="Wolfner M.F."/>
            <person name="Wong A."/>
            <person name="Wong G.K."/>
            <person name="Wu C.I."/>
            <person name="Wu G."/>
            <person name="Yamamoto D."/>
            <person name="Yang H.P."/>
            <person name="Yang S.P."/>
            <person name="Yorke J.A."/>
            <person name="Yoshida K."/>
            <person name="Zdobnov E."/>
            <person name="Zhang P."/>
            <person name="Zhang Y."/>
            <person name="Zimin A.V."/>
            <person name="Baldwin J."/>
            <person name="Abdouelleil A."/>
            <person name="Abdulkadir J."/>
            <person name="Abebe A."/>
            <person name="Abera B."/>
            <person name="Abreu J."/>
            <person name="Acer S.C."/>
            <person name="Aftuck L."/>
            <person name="Alexander A."/>
            <person name="An P."/>
            <person name="Anderson E."/>
            <person name="Anderson S."/>
            <person name="Arachi H."/>
            <person name="Azer M."/>
            <person name="Bachantsang P."/>
            <person name="Barry A."/>
            <person name="Bayul T."/>
            <person name="Berlin A."/>
            <person name="Bessette D."/>
            <person name="Bloom T."/>
            <person name="Blye J."/>
            <person name="Boguslavskiy L."/>
            <person name="Bonnet C."/>
            <person name="Boukhgalter B."/>
            <person name="Bourzgui I."/>
            <person name="Brown A."/>
            <person name="Cahill P."/>
            <person name="Channer S."/>
            <person name="Cheshatsang Y."/>
            <person name="Chuda L."/>
            <person name="Citroen M."/>
            <person name="Collymore A."/>
            <person name="Cooke P."/>
            <person name="Costello M."/>
            <person name="D'Aco K."/>
            <person name="Daza R."/>
            <person name="De Haan G."/>
            <person name="DeGray S."/>
            <person name="DeMaso C."/>
            <person name="Dhargay N."/>
            <person name="Dooley K."/>
            <person name="Dooley E."/>
            <person name="Doricent M."/>
            <person name="Dorje P."/>
            <person name="Dorjee K."/>
            <person name="Dupes A."/>
            <person name="Elong R."/>
            <person name="Falk J."/>
            <person name="Farina A."/>
            <person name="Faro S."/>
            <person name="Ferguson D."/>
            <person name="Fisher S."/>
            <person name="Foley C.D."/>
            <person name="Franke A."/>
            <person name="Friedrich D."/>
            <person name="Gadbois L."/>
            <person name="Gearin G."/>
            <person name="Gearin C.R."/>
            <person name="Giannoukos G."/>
            <person name="Goode T."/>
            <person name="Graham J."/>
            <person name="Grandbois E."/>
            <person name="Grewal S."/>
            <person name="Gyaltsen K."/>
            <person name="Hafez N."/>
            <person name="Hagos B."/>
            <person name="Hall J."/>
            <person name="Henson C."/>
            <person name="Hollinger A."/>
            <person name="Honan T."/>
            <person name="Huard M.D."/>
            <person name="Hughes L."/>
            <person name="Hurhula B."/>
            <person name="Husby M.E."/>
            <person name="Kamat A."/>
            <person name="Kanga B."/>
            <person name="Kashin S."/>
            <person name="Khazanovich D."/>
            <person name="Kisner P."/>
            <person name="Lance K."/>
            <person name="Lara M."/>
            <person name="Lee W."/>
            <person name="Lennon N."/>
            <person name="Letendre F."/>
            <person name="LeVine R."/>
            <person name="Lipovsky A."/>
            <person name="Liu X."/>
            <person name="Liu J."/>
            <person name="Liu S."/>
            <person name="Lokyitsang T."/>
            <person name="Lokyitsang Y."/>
            <person name="Lubonja R."/>
            <person name="Lui A."/>
            <person name="MacDonald P."/>
            <person name="Magnisalis V."/>
            <person name="Maru K."/>
            <person name="Matthews C."/>
            <person name="McCusker W."/>
            <person name="McDonough S."/>
            <person name="Mehta T."/>
            <person name="Meldrim J."/>
            <person name="Meneus L."/>
            <person name="Mihai O."/>
            <person name="Mihalev A."/>
            <person name="Mihova T."/>
            <person name="Mittelman R."/>
            <person name="Mlenga V."/>
            <person name="Montmayeur A."/>
            <person name="Mulrain L."/>
            <person name="Navidi A."/>
            <person name="Naylor J."/>
            <person name="Negash T."/>
            <person name="Nguyen T."/>
            <person name="Nguyen N."/>
            <person name="Nicol R."/>
            <person name="Norbu C."/>
            <person name="Norbu N."/>
            <person name="Novod N."/>
            <person name="O'Neill B."/>
            <person name="Osman S."/>
            <person name="Markiewicz E."/>
            <person name="Oyono O.L."/>
            <person name="Patti C."/>
            <person name="Phunkhang P."/>
            <person name="Pierre F."/>
            <person name="Priest M."/>
            <person name="Raghuraman S."/>
            <person name="Rege F."/>
            <person name="Reyes R."/>
            <person name="Rise C."/>
            <person name="Rogov P."/>
            <person name="Ross K."/>
            <person name="Ryan E."/>
            <person name="Settipalli S."/>
            <person name="Shea T."/>
            <person name="Sherpa N."/>
            <person name="Shi L."/>
            <person name="Shih D."/>
            <person name="Sparrow T."/>
            <person name="Spaulding J."/>
            <person name="Stalker J."/>
            <person name="Stange-Thomann N."/>
            <person name="Stavropoulos S."/>
            <person name="Stone C."/>
            <person name="Strader C."/>
            <person name="Tesfaye S."/>
            <person name="Thomson T."/>
            <person name="Thoulutsang Y."/>
            <person name="Thoulutsang D."/>
            <person name="Topham K."/>
            <person name="Topping I."/>
            <person name="Tsamla T."/>
            <person name="Vassiliev H."/>
            <person name="Vo A."/>
            <person name="Wangchuk T."/>
            <person name="Wangdi T."/>
            <person name="Weiand M."/>
            <person name="Wilkinson J."/>
            <person name="Wilson A."/>
            <person name="Yadav S."/>
            <person name="Young G."/>
            <person name="Yu Q."/>
            <person name="Zembek L."/>
            <person name="Zhong D."/>
            <person name="Zimmer A."/>
            <person name="Zwirko Z."/>
            <person name="Jaffe D.B."/>
            <person name="Alvarez P."/>
            <person name="Brockman W."/>
            <person name="Butler J."/>
            <person name="Chin C."/>
            <person name="Gnerre S."/>
            <person name="Grabherr M."/>
            <person name="Kleber M."/>
            <person name="Mauceli E."/>
            <person name="MacCallum I."/>
        </authorList>
    </citation>
    <scope>NUCLEOTIDE SEQUENCE [LARGE SCALE GENOMIC DNA]</scope>
    <source>
        <strain evidence="20">MSH-3 / Tucson 14011-0111.49</strain>
    </source>
</reference>
<dbReference type="SMART" id="SM00355">
    <property type="entry name" value="ZnF_C2H2"/>
    <property type="match status" value="7"/>
</dbReference>
<feature type="domain" description="C2H2-type" evidence="17">
    <location>
        <begin position="403"/>
        <end position="426"/>
    </location>
</feature>
<comment type="similarity">
    <text evidence="3">Belongs to the krueppel C2H2-type zinc-finger protein family.</text>
</comment>
<feature type="domain" description="C2H2-type" evidence="17">
    <location>
        <begin position="319"/>
        <end position="346"/>
    </location>
</feature>
<evidence type="ECO:0000256" key="6">
    <source>
        <dbReference type="ARBA" id="ARBA00022737"/>
    </source>
</evidence>
<evidence type="ECO:0000256" key="3">
    <source>
        <dbReference type="ARBA" id="ARBA00006991"/>
    </source>
</evidence>
<feature type="binding site" evidence="15">
    <location>
        <position position="77"/>
    </location>
    <ligand>
        <name>Zn(2+)</name>
        <dbReference type="ChEBI" id="CHEBI:29105"/>
    </ligand>
</feature>
<dbReference type="FunFam" id="3.30.160.60:FF:000247">
    <property type="entry name" value="Zinc finger protein 236"/>
    <property type="match status" value="1"/>
</dbReference>
<keyword evidence="5 15" id="KW-0479">Metal-binding</keyword>
<dbReference type="EMBL" id="CH479203">
    <property type="protein sequence ID" value="EDW30311.1"/>
    <property type="molecule type" value="Genomic_DNA"/>
</dbReference>
<evidence type="ECO:0000256" key="8">
    <source>
        <dbReference type="ARBA" id="ARBA00022833"/>
    </source>
</evidence>
<feature type="compositionally biased region" description="Basic and acidic residues" evidence="16">
    <location>
        <begin position="122"/>
        <end position="134"/>
    </location>
</feature>
<dbReference type="FunFam" id="3.30.160.60:FF:000624">
    <property type="entry name" value="zinc finger protein 697"/>
    <property type="match status" value="1"/>
</dbReference>
<dbReference type="InterPro" id="IPR012934">
    <property type="entry name" value="Znf_AD"/>
</dbReference>
<dbReference type="Pfam" id="PF00096">
    <property type="entry name" value="zf-C2H2"/>
    <property type="match status" value="6"/>
</dbReference>
<dbReference type="SUPFAM" id="SSF57667">
    <property type="entry name" value="beta-beta-alpha zinc fingers"/>
    <property type="match status" value="4"/>
</dbReference>
<dbReference type="KEGG" id="dpe:6599733"/>
<feature type="compositionally biased region" description="Basic and acidic residues" evidence="16">
    <location>
        <begin position="164"/>
        <end position="193"/>
    </location>
</feature>
<dbReference type="InterPro" id="IPR050589">
    <property type="entry name" value="Ikaros_C2H2-ZF"/>
</dbReference>
<feature type="domain" description="C2H2-type" evidence="17">
    <location>
        <begin position="263"/>
        <end position="290"/>
    </location>
</feature>
<evidence type="ECO:0000313" key="19">
    <source>
        <dbReference type="EMBL" id="EDW30311.1"/>
    </source>
</evidence>
<dbReference type="PROSITE" id="PS50157">
    <property type="entry name" value="ZINC_FINGER_C2H2_2"/>
    <property type="match status" value="7"/>
</dbReference>
<dbReference type="PANTHER" id="PTHR24404">
    <property type="entry name" value="ZINC FINGER PROTEIN"/>
    <property type="match status" value="1"/>
</dbReference>
<name>B4H1V9_DROPE</name>